<dbReference type="RefSeq" id="WP_092211184.1">
    <property type="nucleotide sequence ID" value="NZ_FMUX01000009.1"/>
</dbReference>
<protein>
    <submittedName>
        <fullName evidence="1">Phage portal protein, lambda family</fullName>
    </submittedName>
</protein>
<dbReference type="Proteomes" id="UP000198870">
    <property type="component" value="Unassembled WGS sequence"/>
</dbReference>
<dbReference type="InterPro" id="IPR006429">
    <property type="entry name" value="Phage_lambda_portal"/>
</dbReference>
<dbReference type="GO" id="GO:0019068">
    <property type="term" value="P:virion assembly"/>
    <property type="evidence" value="ECO:0007669"/>
    <property type="project" value="InterPro"/>
</dbReference>
<sequence length="490" mass="54537">MILDRTGIPYARSGAFEGASQSPRMSSFMAPTIGPNTAVGNSLASLRGRSRQAIRNNPLAKGGQGTFTSNMVGSGITPRFQFKDPDLKEQVQELWLDSVPEFDFDGNADFYGLQAVASNALFSDGEVLALFRPRNSYADLAVPFQVQLLEADHLDVAYSTTLPNGNKIRMGIEFSRTGQRVAYHLHKDHPGEYFMNDNSAVRTRIPAKNICHIFDPMRPGQQRGLPGMASILAKLHEIDQCVDAELVRRKTTAMFGGFITQINEYNADDPNPLGFSQGAGNGVDVVALEPGTFPVLLPGQTVTLSQPRDVSGNYVAWMKQQLMDVATGMGITYDQLTGDLADVNYSSIRAGLLEFRRRIIQLQNKTLIFQFCRPVIQRWLTTAIVAGALSIPDYLQNKRRYWRGIHWQPQPWKWIDPDKDMKGEIREMRAGLKTYGMALADRGLDVESIFNEWAEELSIIDKLRLIFDTDPRNTAGTGVLQPEQGEGDEN</sequence>
<proteinExistence type="predicted"/>
<dbReference type="OrthoDB" id="622132at2"/>
<dbReference type="GO" id="GO:0005198">
    <property type="term" value="F:structural molecule activity"/>
    <property type="evidence" value="ECO:0007669"/>
    <property type="project" value="InterPro"/>
</dbReference>
<dbReference type="AlphaFoldDB" id="A0A1G5G229"/>
<accession>A0A1G5G229</accession>
<gene>
    <name evidence="1" type="ORF">SAMN05216233_109117</name>
</gene>
<keyword evidence="2" id="KW-1185">Reference proteome</keyword>
<organism evidence="1 2">
    <name type="scientific">Desulfoluna spongiiphila</name>
    <dbReference type="NCBI Taxonomy" id="419481"/>
    <lineage>
        <taxon>Bacteria</taxon>
        <taxon>Pseudomonadati</taxon>
        <taxon>Thermodesulfobacteriota</taxon>
        <taxon>Desulfobacteria</taxon>
        <taxon>Desulfobacterales</taxon>
        <taxon>Desulfolunaceae</taxon>
        <taxon>Desulfoluna</taxon>
    </lineage>
</organism>
<reference evidence="1 2" key="1">
    <citation type="submission" date="2016-10" db="EMBL/GenBank/DDBJ databases">
        <authorList>
            <person name="de Groot N.N."/>
        </authorList>
    </citation>
    <scope>NUCLEOTIDE SEQUENCE [LARGE SCALE GENOMIC DNA]</scope>
    <source>
        <strain evidence="1 2">AA1</strain>
    </source>
</reference>
<evidence type="ECO:0000313" key="1">
    <source>
        <dbReference type="EMBL" id="SCY44838.1"/>
    </source>
</evidence>
<name>A0A1G5G229_9BACT</name>
<dbReference type="EMBL" id="FMUX01000009">
    <property type="protein sequence ID" value="SCY44838.1"/>
    <property type="molecule type" value="Genomic_DNA"/>
</dbReference>
<dbReference type="NCBIfam" id="TIGR01539">
    <property type="entry name" value="portal_lambda"/>
    <property type="match status" value="1"/>
</dbReference>
<evidence type="ECO:0000313" key="2">
    <source>
        <dbReference type="Proteomes" id="UP000198870"/>
    </source>
</evidence>
<dbReference type="STRING" id="419481.SAMN05216233_109117"/>
<dbReference type="Pfam" id="PF05136">
    <property type="entry name" value="Phage_portal_2"/>
    <property type="match status" value="1"/>
</dbReference>